<dbReference type="Proteomes" id="UP000755667">
    <property type="component" value="Unassembled WGS sequence"/>
</dbReference>
<dbReference type="PANTHER" id="PTHR35011:SF11">
    <property type="entry name" value="TRAP TRANSPORTER SMALL PERMEASE PROTEIN"/>
    <property type="match status" value="1"/>
</dbReference>
<dbReference type="GO" id="GO:0015740">
    <property type="term" value="P:C4-dicarboxylate transport"/>
    <property type="evidence" value="ECO:0007669"/>
    <property type="project" value="TreeGrafter"/>
</dbReference>
<accession>A0A9Q2NWC6</accession>
<comment type="subcellular location">
    <subcellularLocation>
        <location evidence="1 9">Cell inner membrane</location>
        <topology evidence="1 9">Multi-pass membrane protein</topology>
    </subcellularLocation>
</comment>
<dbReference type="OrthoDB" id="4964541at2"/>
<keyword evidence="4 9" id="KW-0997">Cell inner membrane</keyword>
<evidence type="ECO:0000256" key="9">
    <source>
        <dbReference type="RuleBase" id="RU369079"/>
    </source>
</evidence>
<evidence type="ECO:0000256" key="2">
    <source>
        <dbReference type="ARBA" id="ARBA00022448"/>
    </source>
</evidence>
<feature type="transmembrane region" description="Helical" evidence="9">
    <location>
        <begin position="21"/>
        <end position="42"/>
    </location>
</feature>
<dbReference type="EMBL" id="JAFBXF010000026">
    <property type="protein sequence ID" value="MBM2419773.1"/>
    <property type="molecule type" value="Genomic_DNA"/>
</dbReference>
<keyword evidence="3" id="KW-1003">Cell membrane</keyword>
<evidence type="ECO:0000313" key="13">
    <source>
        <dbReference type="Proteomes" id="UP000755667"/>
    </source>
</evidence>
<dbReference type="Proteomes" id="UP000809440">
    <property type="component" value="Unassembled WGS sequence"/>
</dbReference>
<dbReference type="PANTHER" id="PTHR35011">
    <property type="entry name" value="2,3-DIKETO-L-GULONATE TRAP TRANSPORTER SMALL PERMEASE PROTEIN YIAM"/>
    <property type="match status" value="1"/>
</dbReference>
<evidence type="ECO:0000259" key="10">
    <source>
        <dbReference type="Pfam" id="PF04290"/>
    </source>
</evidence>
<comment type="subunit">
    <text evidence="9">The complex comprises the extracytoplasmic solute receptor protein and the two transmembrane proteins.</text>
</comment>
<evidence type="ECO:0000313" key="12">
    <source>
        <dbReference type="EMBL" id="MBM2419773.1"/>
    </source>
</evidence>
<dbReference type="AlphaFoldDB" id="A0A9Q2NWC6"/>
<keyword evidence="6 9" id="KW-1133">Transmembrane helix</keyword>
<feature type="domain" description="Tripartite ATP-independent periplasmic transporters DctQ component" evidence="10">
    <location>
        <begin position="33"/>
        <end position="171"/>
    </location>
</feature>
<comment type="caution">
    <text evidence="11">The sequence shown here is derived from an EMBL/GenBank/DDBJ whole genome shotgun (WGS) entry which is preliminary data.</text>
</comment>
<evidence type="ECO:0000256" key="5">
    <source>
        <dbReference type="ARBA" id="ARBA00022692"/>
    </source>
</evidence>
<evidence type="ECO:0000256" key="6">
    <source>
        <dbReference type="ARBA" id="ARBA00022989"/>
    </source>
</evidence>
<dbReference type="InterPro" id="IPR007387">
    <property type="entry name" value="TRAP_DctQ"/>
</dbReference>
<dbReference type="Pfam" id="PF04290">
    <property type="entry name" value="DctQ"/>
    <property type="match status" value="1"/>
</dbReference>
<keyword evidence="2 9" id="KW-0813">Transport</keyword>
<keyword evidence="5 9" id="KW-0812">Transmembrane</keyword>
<dbReference type="GeneID" id="62640540"/>
<evidence type="ECO:0000313" key="14">
    <source>
        <dbReference type="Proteomes" id="UP000809440"/>
    </source>
</evidence>
<organism evidence="11 13">
    <name type="scientific">Marivita cryptomonadis</name>
    <dbReference type="NCBI Taxonomy" id="505252"/>
    <lineage>
        <taxon>Bacteria</taxon>
        <taxon>Pseudomonadati</taxon>
        <taxon>Pseudomonadota</taxon>
        <taxon>Alphaproteobacteria</taxon>
        <taxon>Rhodobacterales</taxon>
        <taxon>Roseobacteraceae</taxon>
        <taxon>Marivita</taxon>
    </lineage>
</organism>
<feature type="transmembrane region" description="Helical" evidence="9">
    <location>
        <begin position="94"/>
        <end position="113"/>
    </location>
</feature>
<sequence length="192" mass="21018">MAILLWLLKPLEVVLDIVLRFGRWIAVAAIGLMVCAILLQVFCRYVLGNALPWPEELAIFLMLWMTAAIAPSAYRRGGFVALEILSSALPKRGAAVLALVLLLISGMVLYIGAQMGLSEMSGLAGKFKSASLKYPTPDGWVKMPNSWQIGSLVVGLWMLFIVNIELILRNFITLAGGEDRLRPAFDAELTAE</sequence>
<dbReference type="RefSeq" id="WP_085628807.1">
    <property type="nucleotide sequence ID" value="NZ_JAFBWU010000026.1"/>
</dbReference>
<dbReference type="EMBL" id="JAFBXE010000026">
    <property type="protein sequence ID" value="MBM2415101.1"/>
    <property type="molecule type" value="Genomic_DNA"/>
</dbReference>
<dbReference type="InterPro" id="IPR055348">
    <property type="entry name" value="DctQ"/>
</dbReference>
<reference evidence="11 14" key="1">
    <citation type="submission" date="2021-01" db="EMBL/GenBank/DDBJ databases">
        <title>Diatom-associated Roseobacters Show Island Model of Population Structure.</title>
        <authorList>
            <person name="Qu L."/>
            <person name="Feng X."/>
            <person name="Chen Y."/>
            <person name="Li L."/>
            <person name="Wang X."/>
            <person name="Hu Z."/>
            <person name="Wang H."/>
            <person name="Luo H."/>
        </authorList>
    </citation>
    <scope>NUCLEOTIDE SEQUENCE</scope>
    <source>
        <strain evidence="12 14">CC28-63</strain>
        <strain evidence="11">CC28-69</strain>
    </source>
</reference>
<keyword evidence="14" id="KW-1185">Reference proteome</keyword>
<feature type="transmembrane region" description="Helical" evidence="9">
    <location>
        <begin position="57"/>
        <end position="74"/>
    </location>
</feature>
<evidence type="ECO:0000256" key="1">
    <source>
        <dbReference type="ARBA" id="ARBA00004429"/>
    </source>
</evidence>
<evidence type="ECO:0000256" key="3">
    <source>
        <dbReference type="ARBA" id="ARBA00022475"/>
    </source>
</evidence>
<dbReference type="GO" id="GO:0022857">
    <property type="term" value="F:transmembrane transporter activity"/>
    <property type="evidence" value="ECO:0007669"/>
    <property type="project" value="UniProtKB-UniRule"/>
</dbReference>
<name>A0A9Q2NWC6_9RHOB</name>
<evidence type="ECO:0000256" key="4">
    <source>
        <dbReference type="ARBA" id="ARBA00022519"/>
    </source>
</evidence>
<evidence type="ECO:0000256" key="8">
    <source>
        <dbReference type="ARBA" id="ARBA00038436"/>
    </source>
</evidence>
<feature type="transmembrane region" description="Helical" evidence="9">
    <location>
        <begin position="147"/>
        <end position="168"/>
    </location>
</feature>
<protein>
    <recommendedName>
        <fullName evidence="9">TRAP transporter small permease protein</fullName>
    </recommendedName>
</protein>
<dbReference type="GO" id="GO:0005886">
    <property type="term" value="C:plasma membrane"/>
    <property type="evidence" value="ECO:0007669"/>
    <property type="project" value="UniProtKB-SubCell"/>
</dbReference>
<gene>
    <name evidence="11" type="ORF">JQX41_22585</name>
    <name evidence="12" type="ORF">JQX48_22610</name>
</gene>
<keyword evidence="7 9" id="KW-0472">Membrane</keyword>
<comment type="similarity">
    <text evidence="8 9">Belongs to the TRAP transporter small permease family.</text>
</comment>
<comment type="function">
    <text evidence="9">Part of the tripartite ATP-independent periplasmic (TRAP) transport system.</text>
</comment>
<evidence type="ECO:0000256" key="7">
    <source>
        <dbReference type="ARBA" id="ARBA00023136"/>
    </source>
</evidence>
<evidence type="ECO:0000313" key="11">
    <source>
        <dbReference type="EMBL" id="MBM2415101.1"/>
    </source>
</evidence>
<proteinExistence type="inferred from homology"/>